<evidence type="ECO:0000256" key="1">
    <source>
        <dbReference type="SAM" id="SignalP"/>
    </source>
</evidence>
<name>A0A2S9H0J5_9BURK</name>
<protein>
    <submittedName>
        <fullName evidence="2">Uncharacterized protein</fullName>
    </submittedName>
</protein>
<reference evidence="2 3" key="1">
    <citation type="submission" date="2018-02" db="EMBL/GenBank/DDBJ databases">
        <title>Solimicrobium silvestre gen. nov., sp. nov., isolated from alpine forest soil.</title>
        <authorList>
            <person name="Margesin R."/>
            <person name="Albuquerque L."/>
            <person name="Zhang D.-C."/>
            <person name="Froufe H.J.C."/>
            <person name="Severino R."/>
            <person name="Roxo I."/>
            <person name="Egas C."/>
            <person name="Da Costa M.S."/>
        </authorList>
    </citation>
    <scope>NUCLEOTIDE SEQUENCE [LARGE SCALE GENOMIC DNA]</scope>
    <source>
        <strain evidence="2 3">S20-91</strain>
    </source>
</reference>
<comment type="caution">
    <text evidence="2">The sequence shown here is derived from an EMBL/GenBank/DDBJ whole genome shotgun (WGS) entry which is preliminary data.</text>
</comment>
<organism evidence="2 3">
    <name type="scientific">Solimicrobium silvestre</name>
    <dbReference type="NCBI Taxonomy" id="2099400"/>
    <lineage>
        <taxon>Bacteria</taxon>
        <taxon>Pseudomonadati</taxon>
        <taxon>Pseudomonadota</taxon>
        <taxon>Betaproteobacteria</taxon>
        <taxon>Burkholderiales</taxon>
        <taxon>Oxalobacteraceae</taxon>
        <taxon>Solimicrobium</taxon>
    </lineage>
</organism>
<dbReference type="AlphaFoldDB" id="A0A2S9H0J5"/>
<dbReference type="Proteomes" id="UP000237839">
    <property type="component" value="Unassembled WGS sequence"/>
</dbReference>
<dbReference type="OrthoDB" id="277629at2"/>
<evidence type="ECO:0000313" key="2">
    <source>
        <dbReference type="EMBL" id="PRC93502.1"/>
    </source>
</evidence>
<gene>
    <name evidence="2" type="ORF">S2091_1889</name>
</gene>
<dbReference type="EMBL" id="PUGF01000007">
    <property type="protein sequence ID" value="PRC93502.1"/>
    <property type="molecule type" value="Genomic_DNA"/>
</dbReference>
<keyword evidence="3" id="KW-1185">Reference proteome</keyword>
<sequence>MKNKNTSQPATQFAIFLLLTHLAFSPIFAAVTVPPILEKQLPEITRLKDLKEAENNLTKQENADINDSTEKFWHTDAALDHLATMQSFAGDSVGAVKNFDRLSKSRELNSKSQPRDTSDVLIDINAAKIEDAISAITREAKTRQVVILNEAHHVPVHRVFAMLLARELKKIGYEYLACETFDSSTPFPLANGYVVKDTGYYSSETMYASFLNDAVKSGWKFVSYDHWPDPKLSGEKNFKNRETGEAANLVDRVFKQNPKAKIFIYVGYGHASKFPKSVEENDKSMMAAQLIRMTGINPLTIDQTKMYQHFDNQFQFDVYNAVLKNLTIEKPSVLISPQNMYLRFGGKATLSDAYDMQVIHPIYAVDDVTKRPIWMGSLAALTPHDIPYALLPVIGRRLIYAYRLNDPLDAMPVDVVIVEAGKLIPKLMLPEGEFRYSYED</sequence>
<keyword evidence="1" id="KW-0732">Signal</keyword>
<feature type="chain" id="PRO_5015635834" evidence="1">
    <location>
        <begin position="30"/>
        <end position="440"/>
    </location>
</feature>
<dbReference type="RefSeq" id="WP_105531544.1">
    <property type="nucleotide sequence ID" value="NZ_PUGF01000007.1"/>
</dbReference>
<feature type="signal peptide" evidence="1">
    <location>
        <begin position="1"/>
        <end position="29"/>
    </location>
</feature>
<evidence type="ECO:0000313" key="3">
    <source>
        <dbReference type="Proteomes" id="UP000237839"/>
    </source>
</evidence>
<accession>A0A2S9H0J5</accession>
<proteinExistence type="predicted"/>